<comment type="caution">
    <text evidence="1">The sequence shown here is derived from an EMBL/GenBank/DDBJ whole genome shotgun (WGS) entry which is preliminary data.</text>
</comment>
<evidence type="ECO:0000313" key="2">
    <source>
        <dbReference type="Proteomes" id="UP000799754"/>
    </source>
</evidence>
<dbReference type="EMBL" id="MU006717">
    <property type="protein sequence ID" value="KAF2627253.1"/>
    <property type="molecule type" value="Genomic_DNA"/>
</dbReference>
<name>A0ACB6RZW9_9PLEO</name>
<accession>A0ACB6RZW9</accession>
<sequence>MLEGLVFDFWNDPDLKFFWNRPRSQWLRELPTVRISDPCFSHVPDSGDERWADFLTLVKQDSSIPDEWPWHMEQGHRASTTSIVTFSGILKQQGIPESGVVNINDEHPHTANMATEYKIASLKNNPGYANWLIDIRAILRRNGLWRYTQSDGTSDVAAELVEQLVNPVRTGLRL</sequence>
<organism evidence="1 2">
    <name type="scientific">Macroventuria anomochaeta</name>
    <dbReference type="NCBI Taxonomy" id="301207"/>
    <lineage>
        <taxon>Eukaryota</taxon>
        <taxon>Fungi</taxon>
        <taxon>Dikarya</taxon>
        <taxon>Ascomycota</taxon>
        <taxon>Pezizomycotina</taxon>
        <taxon>Dothideomycetes</taxon>
        <taxon>Pleosporomycetidae</taxon>
        <taxon>Pleosporales</taxon>
        <taxon>Pleosporineae</taxon>
        <taxon>Didymellaceae</taxon>
        <taxon>Macroventuria</taxon>
    </lineage>
</organism>
<evidence type="ECO:0000313" key="1">
    <source>
        <dbReference type="EMBL" id="KAF2627253.1"/>
    </source>
</evidence>
<keyword evidence="2" id="KW-1185">Reference proteome</keyword>
<proteinExistence type="predicted"/>
<dbReference type="Proteomes" id="UP000799754">
    <property type="component" value="Unassembled WGS sequence"/>
</dbReference>
<keyword evidence="1" id="KW-0378">Hydrolase</keyword>
<reference evidence="1" key="1">
    <citation type="journal article" date="2020" name="Stud. Mycol.">
        <title>101 Dothideomycetes genomes: a test case for predicting lifestyles and emergence of pathogens.</title>
        <authorList>
            <person name="Haridas S."/>
            <person name="Albert R."/>
            <person name="Binder M."/>
            <person name="Bloem J."/>
            <person name="Labutti K."/>
            <person name="Salamov A."/>
            <person name="Andreopoulos B."/>
            <person name="Baker S."/>
            <person name="Barry K."/>
            <person name="Bills G."/>
            <person name="Bluhm B."/>
            <person name="Cannon C."/>
            <person name="Castanera R."/>
            <person name="Culley D."/>
            <person name="Daum C."/>
            <person name="Ezra D."/>
            <person name="Gonzalez J."/>
            <person name="Henrissat B."/>
            <person name="Kuo A."/>
            <person name="Liang C."/>
            <person name="Lipzen A."/>
            <person name="Lutzoni F."/>
            <person name="Magnuson J."/>
            <person name="Mondo S."/>
            <person name="Nolan M."/>
            <person name="Ohm R."/>
            <person name="Pangilinan J."/>
            <person name="Park H.-J."/>
            <person name="Ramirez L."/>
            <person name="Alfaro M."/>
            <person name="Sun H."/>
            <person name="Tritt A."/>
            <person name="Yoshinaga Y."/>
            <person name="Zwiers L.-H."/>
            <person name="Turgeon B."/>
            <person name="Goodwin S."/>
            <person name="Spatafora J."/>
            <person name="Crous P."/>
            <person name="Grigoriev I."/>
        </authorList>
    </citation>
    <scope>NUCLEOTIDE SEQUENCE</scope>
    <source>
        <strain evidence="1">CBS 525.71</strain>
    </source>
</reference>
<protein>
    <submittedName>
        <fullName evidence="1">Glycoside hydrolase family 39 protein</fullName>
    </submittedName>
</protein>
<gene>
    <name evidence="1" type="ORF">BU25DRAFT_491334</name>
</gene>